<dbReference type="Pfam" id="PF20067">
    <property type="entry name" value="SSL_N"/>
    <property type="match status" value="1"/>
</dbReference>
<evidence type="ECO:0000256" key="4">
    <source>
        <dbReference type="ARBA" id="ARBA00023180"/>
    </source>
</evidence>
<accession>A0A200QCW7</accession>
<dbReference type="InterPro" id="IPR011042">
    <property type="entry name" value="6-blade_b-propeller_TolB-like"/>
</dbReference>
<evidence type="ECO:0000313" key="7">
    <source>
        <dbReference type="Proteomes" id="UP000195402"/>
    </source>
</evidence>
<dbReference type="AlphaFoldDB" id="A0A200QCW7"/>
<dbReference type="STRING" id="56857.A0A200QCW7"/>
<evidence type="ECO:0000259" key="5">
    <source>
        <dbReference type="Pfam" id="PF03088"/>
    </source>
</evidence>
<sequence length="344" mass="37932">MPTKRYISAVKGVVFASLLAFLLQILFFSPIDSPDLLELPPAVSTAASSDSPWNNNLQRVVKLGEGWLKDPEGVCVDKEGTLYTATRDGWIKRFHKNGTCEDWRMIGGNALLGITTSTIINGDLLVCDATKGLLKVNAHGVTVLTSEIDGSKISFADDVIEASDAKPHGRVLKYDPSTRKTSILIDGLCFPNGITLSQDQDFLVVCETWKFRCLKHWLKGENRGKIEIFIDNLPGGPDNINLAPDGSFWIALLQLTSNRFEFVHTSKIAKYLIAPFPKLIELVKGGIYKRAMVVNVGADGKKIIRKFDDWDGKVMSFVTSAVEDEGHLYLGSLNSNFIGKLKLN</sequence>
<dbReference type="InterPro" id="IPR018119">
    <property type="entry name" value="Strictosidine_synth_cons-reg"/>
</dbReference>
<dbReference type="Gene3D" id="2.120.10.30">
    <property type="entry name" value="TolB, C-terminal domain"/>
    <property type="match status" value="2"/>
</dbReference>
<dbReference type="PANTHER" id="PTHR10426">
    <property type="entry name" value="STRICTOSIDINE SYNTHASE-RELATED"/>
    <property type="match status" value="1"/>
</dbReference>
<keyword evidence="7" id="KW-1185">Reference proteome</keyword>
<gene>
    <name evidence="6" type="ORF">BVC80_209g55</name>
</gene>
<comment type="caution">
    <text evidence="6">The sequence shown here is derived from an EMBL/GenBank/DDBJ whole genome shotgun (WGS) entry which is preliminary data.</text>
</comment>
<evidence type="ECO:0000256" key="2">
    <source>
        <dbReference type="ARBA" id="ARBA00009191"/>
    </source>
</evidence>
<organism evidence="6 7">
    <name type="scientific">Macleaya cordata</name>
    <name type="common">Five-seeded plume-poppy</name>
    <name type="synonym">Bocconia cordata</name>
    <dbReference type="NCBI Taxonomy" id="56857"/>
    <lineage>
        <taxon>Eukaryota</taxon>
        <taxon>Viridiplantae</taxon>
        <taxon>Streptophyta</taxon>
        <taxon>Embryophyta</taxon>
        <taxon>Tracheophyta</taxon>
        <taxon>Spermatophyta</taxon>
        <taxon>Magnoliopsida</taxon>
        <taxon>Ranunculales</taxon>
        <taxon>Papaveraceae</taxon>
        <taxon>Papaveroideae</taxon>
        <taxon>Macleaya</taxon>
    </lineage>
</organism>
<evidence type="ECO:0000313" key="6">
    <source>
        <dbReference type="EMBL" id="OVA08331.1"/>
    </source>
</evidence>
<dbReference type="EMBL" id="MVGT01002328">
    <property type="protein sequence ID" value="OVA08331.1"/>
    <property type="molecule type" value="Genomic_DNA"/>
</dbReference>
<keyword evidence="4" id="KW-0325">Glycoprotein</keyword>
<dbReference type="PANTHER" id="PTHR10426:SF68">
    <property type="entry name" value="OS07G0614000 PROTEIN"/>
    <property type="match status" value="1"/>
</dbReference>
<dbReference type="Proteomes" id="UP000195402">
    <property type="component" value="Unassembled WGS sequence"/>
</dbReference>
<dbReference type="GO" id="GO:0016787">
    <property type="term" value="F:hydrolase activity"/>
    <property type="evidence" value="ECO:0007669"/>
    <property type="project" value="TreeGrafter"/>
</dbReference>
<dbReference type="Pfam" id="PF03088">
    <property type="entry name" value="Str_synth"/>
    <property type="match status" value="1"/>
</dbReference>
<feature type="domain" description="Strictosidine synthase conserved region" evidence="5">
    <location>
        <begin position="151"/>
        <end position="221"/>
    </location>
</feature>
<proteinExistence type="inferred from homology"/>
<keyword evidence="3" id="KW-0926">Vacuole</keyword>
<dbReference type="OMA" id="GMEFVHT"/>
<dbReference type="GO" id="GO:0005773">
    <property type="term" value="C:vacuole"/>
    <property type="evidence" value="ECO:0007669"/>
    <property type="project" value="UniProtKB-SubCell"/>
</dbReference>
<comment type="similarity">
    <text evidence="2">Belongs to the strictosidine synthase family.</text>
</comment>
<dbReference type="OrthoDB" id="5307922at2759"/>
<dbReference type="GO" id="GO:0012505">
    <property type="term" value="C:endomembrane system"/>
    <property type="evidence" value="ECO:0007669"/>
    <property type="project" value="TreeGrafter"/>
</dbReference>
<evidence type="ECO:0000256" key="1">
    <source>
        <dbReference type="ARBA" id="ARBA00004116"/>
    </source>
</evidence>
<dbReference type="SUPFAM" id="SSF63829">
    <property type="entry name" value="Calcium-dependent phosphotriesterase"/>
    <property type="match status" value="1"/>
</dbReference>
<dbReference type="InParanoid" id="A0A200QCW7"/>
<reference evidence="6 7" key="1">
    <citation type="journal article" date="2017" name="Mol. Plant">
        <title>The Genome of Medicinal Plant Macleaya cordata Provides New Insights into Benzylisoquinoline Alkaloids Metabolism.</title>
        <authorList>
            <person name="Liu X."/>
            <person name="Liu Y."/>
            <person name="Huang P."/>
            <person name="Ma Y."/>
            <person name="Qing Z."/>
            <person name="Tang Q."/>
            <person name="Cao H."/>
            <person name="Cheng P."/>
            <person name="Zheng Y."/>
            <person name="Yuan Z."/>
            <person name="Zhou Y."/>
            <person name="Liu J."/>
            <person name="Tang Z."/>
            <person name="Zhuo Y."/>
            <person name="Zhang Y."/>
            <person name="Yu L."/>
            <person name="Huang J."/>
            <person name="Yang P."/>
            <person name="Peng Q."/>
            <person name="Zhang J."/>
            <person name="Jiang W."/>
            <person name="Zhang Z."/>
            <person name="Lin K."/>
            <person name="Ro D.K."/>
            <person name="Chen X."/>
            <person name="Xiong X."/>
            <person name="Shang Y."/>
            <person name="Huang S."/>
            <person name="Zeng J."/>
        </authorList>
    </citation>
    <scope>NUCLEOTIDE SEQUENCE [LARGE SCALE GENOMIC DNA]</scope>
    <source>
        <strain evidence="7">cv. BLH2017</strain>
        <tissue evidence="6">Root</tissue>
    </source>
</reference>
<evidence type="ECO:0000256" key="3">
    <source>
        <dbReference type="ARBA" id="ARBA00022554"/>
    </source>
</evidence>
<name>A0A200QCW7_MACCD</name>
<protein>
    <submittedName>
        <fullName evidence="6">Strictosidine synthase</fullName>
    </submittedName>
</protein>
<comment type="subcellular location">
    <subcellularLocation>
        <location evidence="1">Vacuole</location>
    </subcellularLocation>
</comment>